<protein>
    <submittedName>
        <fullName evidence="1">Uncharacterized protein</fullName>
    </submittedName>
</protein>
<reference evidence="1" key="1">
    <citation type="submission" date="2021-10" db="EMBL/GenBank/DDBJ databases">
        <title>Tropical sea cucumber genome reveals ecological adaptation and Cuvierian tubules defense mechanism.</title>
        <authorList>
            <person name="Chen T."/>
        </authorList>
    </citation>
    <scope>NUCLEOTIDE SEQUENCE</scope>
    <source>
        <strain evidence="1">Nanhai2018</strain>
        <tissue evidence="1">Muscle</tissue>
    </source>
</reference>
<name>A0A9Q1C6T8_HOLLE</name>
<dbReference type="Gene3D" id="3.30.70.270">
    <property type="match status" value="1"/>
</dbReference>
<dbReference type="SUPFAM" id="SSF56672">
    <property type="entry name" value="DNA/RNA polymerases"/>
    <property type="match status" value="1"/>
</dbReference>
<dbReference type="AlphaFoldDB" id="A0A9Q1C6T8"/>
<accession>A0A9Q1C6T8</accession>
<evidence type="ECO:0000313" key="2">
    <source>
        <dbReference type="Proteomes" id="UP001152320"/>
    </source>
</evidence>
<sequence>MKFDEASSKLCTFITPFVRFRLLRLPFGIASAPQVHHRTMYQIFEGIPGVDTSMDDMIVWVKIKKNMTNV</sequence>
<dbReference type="InterPro" id="IPR043502">
    <property type="entry name" value="DNA/RNA_pol_sf"/>
</dbReference>
<dbReference type="OrthoDB" id="8038418at2759"/>
<gene>
    <name evidence="1" type="ORF">HOLleu_13903</name>
</gene>
<proteinExistence type="predicted"/>
<dbReference type="InterPro" id="IPR043128">
    <property type="entry name" value="Rev_trsase/Diguanyl_cyclase"/>
</dbReference>
<organism evidence="1 2">
    <name type="scientific">Holothuria leucospilota</name>
    <name type="common">Black long sea cucumber</name>
    <name type="synonym">Mertensiothuria leucospilota</name>
    <dbReference type="NCBI Taxonomy" id="206669"/>
    <lineage>
        <taxon>Eukaryota</taxon>
        <taxon>Metazoa</taxon>
        <taxon>Echinodermata</taxon>
        <taxon>Eleutherozoa</taxon>
        <taxon>Echinozoa</taxon>
        <taxon>Holothuroidea</taxon>
        <taxon>Aspidochirotacea</taxon>
        <taxon>Aspidochirotida</taxon>
        <taxon>Holothuriidae</taxon>
        <taxon>Holothuria</taxon>
    </lineage>
</organism>
<evidence type="ECO:0000313" key="1">
    <source>
        <dbReference type="EMBL" id="KAJ8039791.1"/>
    </source>
</evidence>
<dbReference type="Proteomes" id="UP001152320">
    <property type="component" value="Chromosome 6"/>
</dbReference>
<comment type="caution">
    <text evidence="1">The sequence shown here is derived from an EMBL/GenBank/DDBJ whole genome shotgun (WGS) entry which is preliminary data.</text>
</comment>
<dbReference type="EMBL" id="JAIZAY010000006">
    <property type="protein sequence ID" value="KAJ8039791.1"/>
    <property type="molecule type" value="Genomic_DNA"/>
</dbReference>
<dbReference type="Gene3D" id="3.10.10.10">
    <property type="entry name" value="HIV Type 1 Reverse Transcriptase, subunit A, domain 1"/>
    <property type="match status" value="1"/>
</dbReference>
<keyword evidence="2" id="KW-1185">Reference proteome</keyword>